<protein>
    <recommendedName>
        <fullName evidence="2">Magnesium transporter</fullName>
    </recommendedName>
</protein>
<proteinExistence type="inferred from homology"/>
<dbReference type="AlphaFoldDB" id="A0AAD9MLP8"/>
<evidence type="ECO:0000256" key="2">
    <source>
        <dbReference type="RuleBase" id="RU366041"/>
    </source>
</evidence>
<feature type="transmembrane region" description="Helical" evidence="2">
    <location>
        <begin position="348"/>
        <end position="369"/>
    </location>
</feature>
<keyword evidence="2" id="KW-0472">Membrane</keyword>
<dbReference type="EMBL" id="JASFZW010000013">
    <property type="protein sequence ID" value="KAK2075736.1"/>
    <property type="molecule type" value="Genomic_DNA"/>
</dbReference>
<feature type="compositionally biased region" description="Basic residues" evidence="3">
    <location>
        <begin position="261"/>
        <end position="272"/>
    </location>
</feature>
<keyword evidence="2" id="KW-0812">Transmembrane</keyword>
<evidence type="ECO:0000313" key="4">
    <source>
        <dbReference type="EMBL" id="KAK2075736.1"/>
    </source>
</evidence>
<dbReference type="Gene3D" id="1.20.58.340">
    <property type="entry name" value="Magnesium transport protein CorA, transmembrane region"/>
    <property type="match status" value="1"/>
</dbReference>
<dbReference type="PANTHER" id="PTHR13890:SF42">
    <property type="entry name" value="MAGNESIUM TRANSPORTER"/>
    <property type="match status" value="1"/>
</dbReference>
<organism evidence="4 5">
    <name type="scientific">Prototheca wickerhamii</name>
    <dbReference type="NCBI Taxonomy" id="3111"/>
    <lineage>
        <taxon>Eukaryota</taxon>
        <taxon>Viridiplantae</taxon>
        <taxon>Chlorophyta</taxon>
        <taxon>core chlorophytes</taxon>
        <taxon>Trebouxiophyceae</taxon>
        <taxon>Chlorellales</taxon>
        <taxon>Chlorellaceae</taxon>
        <taxon>Prototheca</taxon>
    </lineage>
</organism>
<keyword evidence="2" id="KW-1133">Transmembrane helix</keyword>
<dbReference type="GO" id="GO:0016020">
    <property type="term" value="C:membrane"/>
    <property type="evidence" value="ECO:0007669"/>
    <property type="project" value="UniProtKB-SubCell"/>
</dbReference>
<evidence type="ECO:0000256" key="1">
    <source>
        <dbReference type="ARBA" id="ARBA00007535"/>
    </source>
</evidence>
<comment type="subcellular location">
    <subcellularLocation>
        <location evidence="2">Membrane</location>
        <topology evidence="2">Multi-pass membrane protein</topology>
    </subcellularLocation>
</comment>
<keyword evidence="2" id="KW-0813">Transport</keyword>
<dbReference type="Pfam" id="PF22099">
    <property type="entry name" value="MRS2-like"/>
    <property type="match status" value="1"/>
</dbReference>
<keyword evidence="2" id="KW-0460">Magnesium</keyword>
<dbReference type="PANTHER" id="PTHR13890">
    <property type="entry name" value="RNA SPLICING PROTEIN MRS2, MITOCHONDRIAL"/>
    <property type="match status" value="1"/>
</dbReference>
<feature type="transmembrane region" description="Helical" evidence="2">
    <location>
        <begin position="381"/>
        <end position="404"/>
    </location>
</feature>
<keyword evidence="5" id="KW-1185">Reference proteome</keyword>
<gene>
    <name evidence="4" type="ORF">QBZ16_001477</name>
</gene>
<dbReference type="GO" id="GO:0015095">
    <property type="term" value="F:magnesium ion transmembrane transporter activity"/>
    <property type="evidence" value="ECO:0007669"/>
    <property type="project" value="TreeGrafter"/>
</dbReference>
<feature type="region of interest" description="Disordered" evidence="3">
    <location>
        <begin position="251"/>
        <end position="296"/>
    </location>
</feature>
<evidence type="ECO:0000313" key="5">
    <source>
        <dbReference type="Proteomes" id="UP001255856"/>
    </source>
</evidence>
<dbReference type="InterPro" id="IPR039204">
    <property type="entry name" value="MRS2-like"/>
</dbReference>
<name>A0AAD9MLP8_PROWI</name>
<comment type="similarity">
    <text evidence="1 2">Belongs to the CorA metal ion transporter (MIT) (TC 1.A.35.5) family.</text>
</comment>
<sequence>MAFQSVCAERAAWLLPRQAAPPRRALHDGLPSRLAALGVVDQLSSSDAIQLPARSPRNFWEVLEFRADGTVLETWKTPEVLGLHPRDVSLFATETSLGQRAMLAPRNQAVLLRTETCRAVLYADHAVLFPAHKQRATLRIAQQVKSAISQRSALPFELRVLEALLAESVRGLEGKGRRLTSVAETVLADINGNFTNSSGELQRLIPIQRKLTEVKQDVRDLLGSLTDVVDDDATLRKLCLTERAALVAAGAPRARGAQAQRGRRARRARRARPAPGLGRGRRGRGGAAAGPSRSPSMRMASAILESYEFQLTNIESHLKEVEASMDQTQTVWHMQLDHQRNRVLRMNLLMSMASFGAMTMTVPAAFFGMNLENTLETVPGVFGFVVKCSLVTGLLVSSLMYAYYKFGPKRRYKARLRDMRSLRDLLVFHIDDMEDLVEEIHKRGRVSKSEFRALVQEAVEGKPMSADEINLLYRVFESNEGVFMEMSKKLRRDQDLDDFSNTYLQ</sequence>
<dbReference type="Proteomes" id="UP001255856">
    <property type="component" value="Unassembled WGS sequence"/>
</dbReference>
<dbReference type="CDD" id="cd12823">
    <property type="entry name" value="Mrs2_Mfm1p-like"/>
    <property type="match status" value="1"/>
</dbReference>
<feature type="compositionally biased region" description="Low complexity" evidence="3">
    <location>
        <begin position="251"/>
        <end position="260"/>
    </location>
</feature>
<comment type="function">
    <text evidence="2">Magnesium transporter that may mediate the influx of magnesium.</text>
</comment>
<accession>A0AAD9MLP8</accession>
<evidence type="ECO:0000256" key="3">
    <source>
        <dbReference type="SAM" id="MobiDB-lite"/>
    </source>
</evidence>
<reference evidence="4" key="1">
    <citation type="submission" date="2021-01" db="EMBL/GenBank/DDBJ databases">
        <authorList>
            <person name="Eckstrom K.M.E."/>
        </authorList>
    </citation>
    <scope>NUCLEOTIDE SEQUENCE</scope>
    <source>
        <strain evidence="4">UVCC 0001</strain>
    </source>
</reference>
<comment type="caution">
    <text evidence="4">The sequence shown here is derived from an EMBL/GenBank/DDBJ whole genome shotgun (WGS) entry which is preliminary data.</text>
</comment>
<keyword evidence="2" id="KW-0406">Ion transport</keyword>